<dbReference type="GO" id="GO:0005634">
    <property type="term" value="C:nucleus"/>
    <property type="evidence" value="ECO:0007669"/>
    <property type="project" value="TreeGrafter"/>
</dbReference>
<dbReference type="GO" id="GO:0016579">
    <property type="term" value="P:protein deubiquitination"/>
    <property type="evidence" value="ECO:0007669"/>
    <property type="project" value="InterPro"/>
</dbReference>
<feature type="region of interest" description="Disordered" evidence="1">
    <location>
        <begin position="80"/>
        <end position="111"/>
    </location>
</feature>
<feature type="domain" description="USP" evidence="2">
    <location>
        <begin position="199"/>
        <end position="566"/>
    </location>
</feature>
<feature type="region of interest" description="Disordered" evidence="1">
    <location>
        <begin position="149"/>
        <end position="175"/>
    </location>
</feature>
<dbReference type="PANTHER" id="PTHR24006">
    <property type="entry name" value="UBIQUITIN CARBOXYL-TERMINAL HYDROLASE"/>
    <property type="match status" value="1"/>
</dbReference>
<dbReference type="KEGG" id="bcom:BAUCODRAFT_480558"/>
<dbReference type="EMBL" id="KB445555">
    <property type="protein sequence ID" value="EMC96557.1"/>
    <property type="molecule type" value="Genomic_DNA"/>
</dbReference>
<sequence>MYTSLSSVPLQRILHNNTRLFYLSHSQYLSDDSMVEQTRRKKYPKKEEPCIPLSKYKAMTKKLAQSLDVECLVSSMSKAKDSLADGEDQPVDPGDQQQQAAKPLSTPKAPTFTQFHNDPPAIIAQYATTLLQWMAQRWVRHASLSIAQPQSVPTTSATAAGSNKASTPDKNRPIDARVKDGRISKPWQRIGGIKTYHTKGIVNEGVDCYRNSLMQVLVHQPAFFRYLLNSHQTCEHRDGKIESARMCAVCALQALFRVYWQTIFETPVQLDRALERSIQTFTRALKQDSNKSFCSREFMNDLLRNDQNDPFELLAFLVASLQEKERIDAAPQQANVTVSEADAPEDHRSTAELFKFELQRQWICEDCGNVTGYRDPVSDAVGLLVSIGSEERRTLLVEYLRGEIFADVVSITCTDGKCAGKLAMKKRQRKLLITRPPEILVIRLERGKQDLNAEGNVVMRKLRTKIGYEEYLNLGEYTVDEEPLMYRLDGCVAHQGSSTKGGHYVSAVREMDGKTFVCVDDNVKHSRWLGNVNEVERPRCGSETYDPESDSLRGGADPYILVYSRVRTPR</sequence>
<accession>M2LQ78</accession>
<name>M2LQ78_BAUPA</name>
<dbReference type="InterPro" id="IPR028889">
    <property type="entry name" value="USP"/>
</dbReference>
<feature type="compositionally biased region" description="Polar residues" evidence="1">
    <location>
        <begin position="149"/>
        <end position="166"/>
    </location>
</feature>
<dbReference type="OrthoDB" id="289038at2759"/>
<reference evidence="3 4" key="1">
    <citation type="journal article" date="2012" name="PLoS Pathog.">
        <title>Diverse lifestyles and strategies of plant pathogenesis encoded in the genomes of eighteen Dothideomycetes fungi.</title>
        <authorList>
            <person name="Ohm R.A."/>
            <person name="Feau N."/>
            <person name="Henrissat B."/>
            <person name="Schoch C.L."/>
            <person name="Horwitz B.A."/>
            <person name="Barry K.W."/>
            <person name="Condon B.J."/>
            <person name="Copeland A.C."/>
            <person name="Dhillon B."/>
            <person name="Glaser F."/>
            <person name="Hesse C.N."/>
            <person name="Kosti I."/>
            <person name="LaButti K."/>
            <person name="Lindquist E.A."/>
            <person name="Lucas S."/>
            <person name="Salamov A.A."/>
            <person name="Bradshaw R.E."/>
            <person name="Ciuffetti L."/>
            <person name="Hamelin R.C."/>
            <person name="Kema G.H.J."/>
            <person name="Lawrence C."/>
            <person name="Scott J.A."/>
            <person name="Spatafora J.W."/>
            <person name="Turgeon B.G."/>
            <person name="de Wit P.J.G.M."/>
            <person name="Zhong S."/>
            <person name="Goodwin S.B."/>
            <person name="Grigoriev I.V."/>
        </authorList>
    </citation>
    <scope>NUCLEOTIDE SEQUENCE [LARGE SCALE GENOMIC DNA]</scope>
    <source>
        <strain evidence="3 4">UAMH 10762</strain>
    </source>
</reference>
<dbReference type="AlphaFoldDB" id="M2LQ78"/>
<organism evidence="3 4">
    <name type="scientific">Baudoinia panamericana (strain UAMH 10762)</name>
    <name type="common">Angels' share fungus</name>
    <name type="synonym">Baudoinia compniacensis (strain UAMH 10762)</name>
    <dbReference type="NCBI Taxonomy" id="717646"/>
    <lineage>
        <taxon>Eukaryota</taxon>
        <taxon>Fungi</taxon>
        <taxon>Dikarya</taxon>
        <taxon>Ascomycota</taxon>
        <taxon>Pezizomycotina</taxon>
        <taxon>Dothideomycetes</taxon>
        <taxon>Dothideomycetidae</taxon>
        <taxon>Mycosphaerellales</taxon>
        <taxon>Teratosphaeriaceae</taxon>
        <taxon>Baudoinia</taxon>
    </lineage>
</organism>
<dbReference type="GO" id="GO:0005829">
    <property type="term" value="C:cytosol"/>
    <property type="evidence" value="ECO:0007669"/>
    <property type="project" value="TreeGrafter"/>
</dbReference>
<dbReference type="PROSITE" id="PS50235">
    <property type="entry name" value="USP_3"/>
    <property type="match status" value="1"/>
</dbReference>
<dbReference type="GeneID" id="19114765"/>
<dbReference type="OMA" id="QWICEDC"/>
<dbReference type="InterPro" id="IPR038765">
    <property type="entry name" value="Papain-like_cys_pep_sf"/>
</dbReference>
<dbReference type="GO" id="GO:0004843">
    <property type="term" value="F:cysteine-type deubiquitinase activity"/>
    <property type="evidence" value="ECO:0007669"/>
    <property type="project" value="InterPro"/>
</dbReference>
<dbReference type="SUPFAM" id="SSF54001">
    <property type="entry name" value="Cysteine proteinases"/>
    <property type="match status" value="1"/>
</dbReference>
<dbReference type="Pfam" id="PF00443">
    <property type="entry name" value="UCH"/>
    <property type="match status" value="1"/>
</dbReference>
<keyword evidence="4" id="KW-1185">Reference proteome</keyword>
<evidence type="ECO:0000256" key="1">
    <source>
        <dbReference type="SAM" id="MobiDB-lite"/>
    </source>
</evidence>
<evidence type="ECO:0000259" key="2">
    <source>
        <dbReference type="PROSITE" id="PS50235"/>
    </source>
</evidence>
<dbReference type="Proteomes" id="UP000011761">
    <property type="component" value="Unassembled WGS sequence"/>
</dbReference>
<evidence type="ECO:0000313" key="3">
    <source>
        <dbReference type="EMBL" id="EMC96557.1"/>
    </source>
</evidence>
<dbReference type="eggNOG" id="KOG1865">
    <property type="taxonomic scope" value="Eukaryota"/>
</dbReference>
<dbReference type="HOGENOM" id="CLU_478151_0_0_1"/>
<proteinExistence type="predicted"/>
<dbReference type="InterPro" id="IPR050164">
    <property type="entry name" value="Peptidase_C19"/>
</dbReference>
<protein>
    <recommendedName>
        <fullName evidence="2">USP domain-containing protein</fullName>
    </recommendedName>
</protein>
<gene>
    <name evidence="3" type="ORF">BAUCODRAFT_480558</name>
</gene>
<dbReference type="InterPro" id="IPR001394">
    <property type="entry name" value="Peptidase_C19_UCH"/>
</dbReference>
<dbReference type="RefSeq" id="XP_007676575.1">
    <property type="nucleotide sequence ID" value="XM_007678385.1"/>
</dbReference>
<evidence type="ECO:0000313" key="4">
    <source>
        <dbReference type="Proteomes" id="UP000011761"/>
    </source>
</evidence>
<dbReference type="CDD" id="cd02257">
    <property type="entry name" value="Peptidase_C19"/>
    <property type="match status" value="1"/>
</dbReference>
<dbReference type="STRING" id="717646.M2LQ78"/>
<dbReference type="Gene3D" id="3.90.70.10">
    <property type="entry name" value="Cysteine proteinases"/>
    <property type="match status" value="1"/>
</dbReference>